<dbReference type="PANTHER" id="PTHR33353">
    <property type="entry name" value="PUTATIVE (AFU_ORTHOLOGUE AFUA_1G12560)-RELATED"/>
    <property type="match status" value="1"/>
</dbReference>
<comment type="subcellular location">
    <subcellularLocation>
        <location evidence="2 5">Secreted</location>
    </subcellularLocation>
</comment>
<dbReference type="GO" id="GO:0008810">
    <property type="term" value="F:cellulase activity"/>
    <property type="evidence" value="ECO:0007669"/>
    <property type="project" value="UniProtKB-UniRule"/>
</dbReference>
<evidence type="ECO:0000313" key="9">
    <source>
        <dbReference type="EMBL" id="RMY46543.1"/>
    </source>
</evidence>
<sequence length="329" mass="34603">MHSRSLYAALLAAPLTAQAHYIFSQLVVNDEMIGGDYDYIRKNSNTYMPSYTGEVVNSPDLRCNKGASAGDGTQTYDVKAGDKVGFKLAYNEFIEHPGPGFVYMSLAPSGDVSSYEGDGDWFKVWESGMNGPASDENSWGTWQDDRIEFTIPAETPDGEYLVRPEHIAIHEGHVGKAQFYMECAQLRVSGGGSGSPGPMVKIPGLYDADSPSIDFSMWNGATSYEMPGPAVWDGGSSGSSSSSFAVSGSSDSTSSSEAYSSGSAQSSESSDYSSGHSSTVSSSDASSSAAPVAQGDFSSCSQSIPVNNAASSQAAGGCTGWWCSYPNRI</sequence>
<keyword evidence="4 5" id="KW-1015">Disulfide bond</keyword>
<evidence type="ECO:0000256" key="5">
    <source>
        <dbReference type="RuleBase" id="RU368122"/>
    </source>
</evidence>
<evidence type="ECO:0000259" key="8">
    <source>
        <dbReference type="Pfam" id="PF03443"/>
    </source>
</evidence>
<dbReference type="AlphaFoldDB" id="A0A3M7C3D7"/>
<dbReference type="OrthoDB" id="3496539at2759"/>
<proteinExistence type="predicted"/>
<dbReference type="Pfam" id="PF03443">
    <property type="entry name" value="AA9"/>
    <property type="match status" value="1"/>
</dbReference>
<feature type="domain" description="Auxiliary Activity family 9 catalytic" evidence="8">
    <location>
        <begin position="20"/>
        <end position="222"/>
    </location>
</feature>
<protein>
    <recommendedName>
        <fullName evidence="5">AA9 family lytic polysaccharide monooxygenase</fullName>
        <ecNumber evidence="5">1.14.99.56</ecNumber>
    </recommendedName>
    <alternativeName>
        <fullName evidence="5">Endo-beta-1,4-glucanase</fullName>
    </alternativeName>
    <alternativeName>
        <fullName evidence="5">Glycosyl hydrolase 61 family protein</fullName>
    </alternativeName>
</protein>
<dbReference type="EC" id="1.14.99.56" evidence="5"/>
<evidence type="ECO:0000256" key="3">
    <source>
        <dbReference type="ARBA" id="ARBA00022525"/>
    </source>
</evidence>
<organism evidence="9 10">
    <name type="scientific">Hortaea werneckii</name>
    <name type="common">Black yeast</name>
    <name type="synonym">Cladosporium werneckii</name>
    <dbReference type="NCBI Taxonomy" id="91943"/>
    <lineage>
        <taxon>Eukaryota</taxon>
        <taxon>Fungi</taxon>
        <taxon>Dikarya</taxon>
        <taxon>Ascomycota</taxon>
        <taxon>Pezizomycotina</taxon>
        <taxon>Dothideomycetes</taxon>
        <taxon>Dothideomycetidae</taxon>
        <taxon>Mycosphaerellales</taxon>
        <taxon>Teratosphaeriaceae</taxon>
        <taxon>Hortaea</taxon>
    </lineage>
</organism>
<feature type="signal peptide" evidence="7">
    <location>
        <begin position="1"/>
        <end position="19"/>
    </location>
</feature>
<evidence type="ECO:0000256" key="6">
    <source>
        <dbReference type="SAM" id="MobiDB-lite"/>
    </source>
</evidence>
<feature type="compositionally biased region" description="Low complexity" evidence="6">
    <location>
        <begin position="242"/>
        <end position="290"/>
    </location>
</feature>
<keyword evidence="7" id="KW-0732">Signal</keyword>
<comment type="caution">
    <text evidence="9">The sequence shown here is derived from an EMBL/GenBank/DDBJ whole genome shotgun (WGS) entry which is preliminary data.</text>
</comment>
<comment type="function">
    <text evidence="5">Lytic polysaccharide monooxygenase (LMPO) that depolymerizes crystalline and amorphous polysaccharides via the oxidation of scissile alpha- or beta-(1-4)-glycosidic bonds, yielding C1 and/or C4 oxidation products. Catalysis by LPMOs requires the reduction of the active-site copper from Cu(II) to Cu(I) by a reducing agent and H(2)O(2) or O(2) as a cosubstrate.</text>
</comment>
<evidence type="ECO:0000313" key="10">
    <source>
        <dbReference type="Proteomes" id="UP000270230"/>
    </source>
</evidence>
<evidence type="ECO:0000256" key="2">
    <source>
        <dbReference type="ARBA" id="ARBA00004613"/>
    </source>
</evidence>
<comment type="catalytic activity">
    <reaction evidence="5">
        <text>[(1-&gt;4)-beta-D-glucosyl]n+m + reduced acceptor + O2 = 4-dehydro-beta-D-glucosyl-[(1-&gt;4)-beta-D-glucosyl]n-1 + [(1-&gt;4)-beta-D-glucosyl]m + acceptor + H2O.</text>
        <dbReference type="EC" id="1.14.99.56"/>
    </reaction>
</comment>
<comment type="domain">
    <text evidence="5">Has a modular structure: an endo-beta-1,4-glucanase catalytic module at the N-terminus, a linker rich in serines and threonines, and a C-terminal carbohydrate-binding module (CBM).</text>
</comment>
<reference evidence="9 10" key="1">
    <citation type="journal article" date="2018" name="BMC Genomics">
        <title>Genomic evidence for intraspecific hybridization in a clonal and extremely halotolerant yeast.</title>
        <authorList>
            <person name="Gostincar C."/>
            <person name="Stajich J.E."/>
            <person name="Zupancic J."/>
            <person name="Zalar P."/>
            <person name="Gunde-Cimerman N."/>
        </authorList>
    </citation>
    <scope>NUCLEOTIDE SEQUENCE [LARGE SCALE GENOMIC DNA]</scope>
    <source>
        <strain evidence="9 10">EXF-151</strain>
    </source>
</reference>
<dbReference type="InterPro" id="IPR049892">
    <property type="entry name" value="AA9"/>
</dbReference>
<dbReference type="CDD" id="cd21175">
    <property type="entry name" value="LPMO_AA9"/>
    <property type="match status" value="1"/>
</dbReference>
<gene>
    <name evidence="9" type="ORF">D0865_09222</name>
</gene>
<dbReference type="EMBL" id="QWIN01000826">
    <property type="protein sequence ID" value="RMY46543.1"/>
    <property type="molecule type" value="Genomic_DNA"/>
</dbReference>
<dbReference type="GO" id="GO:0030245">
    <property type="term" value="P:cellulose catabolic process"/>
    <property type="evidence" value="ECO:0007669"/>
    <property type="project" value="UniProtKB-UniRule"/>
</dbReference>
<dbReference type="GO" id="GO:0030248">
    <property type="term" value="F:cellulose binding"/>
    <property type="evidence" value="ECO:0007669"/>
    <property type="project" value="UniProtKB-UniRule"/>
</dbReference>
<keyword evidence="5" id="KW-0136">Cellulose degradation</keyword>
<keyword evidence="3 5" id="KW-0964">Secreted</keyword>
<accession>A0A3M7C3D7</accession>
<feature type="chain" id="PRO_5018230100" description="AA9 family lytic polysaccharide monooxygenase" evidence="7">
    <location>
        <begin position="20"/>
        <end position="329"/>
    </location>
</feature>
<comment type="cofactor">
    <cofactor evidence="1">
        <name>Cu(2+)</name>
        <dbReference type="ChEBI" id="CHEBI:29036"/>
    </cofactor>
</comment>
<dbReference type="GO" id="GO:0005576">
    <property type="term" value="C:extracellular region"/>
    <property type="evidence" value="ECO:0007669"/>
    <property type="project" value="UniProtKB-SubCell"/>
</dbReference>
<dbReference type="PANTHER" id="PTHR33353:SF2">
    <property type="entry name" value="ENDO-BETA-1,4-GLUCANASE D"/>
    <property type="match status" value="1"/>
</dbReference>
<evidence type="ECO:0000256" key="7">
    <source>
        <dbReference type="SAM" id="SignalP"/>
    </source>
</evidence>
<dbReference type="Proteomes" id="UP000270230">
    <property type="component" value="Unassembled WGS sequence"/>
</dbReference>
<dbReference type="InterPro" id="IPR005103">
    <property type="entry name" value="AA9_LPMO"/>
</dbReference>
<keyword evidence="5" id="KW-0119">Carbohydrate metabolism</keyword>
<keyword evidence="5" id="KW-0624">Polysaccharide degradation</keyword>
<evidence type="ECO:0000256" key="4">
    <source>
        <dbReference type="ARBA" id="ARBA00023157"/>
    </source>
</evidence>
<name>A0A3M7C3D7_HORWE</name>
<dbReference type="Gene3D" id="2.70.50.70">
    <property type="match status" value="1"/>
</dbReference>
<feature type="region of interest" description="Disordered" evidence="6">
    <location>
        <begin position="242"/>
        <end position="292"/>
    </location>
</feature>
<evidence type="ECO:0000256" key="1">
    <source>
        <dbReference type="ARBA" id="ARBA00001973"/>
    </source>
</evidence>